<dbReference type="Proteomes" id="UP000034805">
    <property type="component" value="Unassembled WGS sequence"/>
</dbReference>
<dbReference type="GO" id="GO:0030864">
    <property type="term" value="C:cortical actin cytoskeleton"/>
    <property type="evidence" value="ECO:0007669"/>
    <property type="project" value="TreeGrafter"/>
</dbReference>
<dbReference type="GO" id="GO:0005912">
    <property type="term" value="C:adherens junction"/>
    <property type="evidence" value="ECO:0007669"/>
    <property type="project" value="TreeGrafter"/>
</dbReference>
<dbReference type="SUPFAM" id="SSF50156">
    <property type="entry name" value="PDZ domain-like"/>
    <property type="match status" value="1"/>
</dbReference>
<protein>
    <recommendedName>
        <fullName evidence="1">PDZ domain-containing protein</fullName>
    </recommendedName>
</protein>
<dbReference type="PANTHER" id="PTHR15012:SF33">
    <property type="entry name" value="PROTEIN SHROOM3"/>
    <property type="match status" value="1"/>
</dbReference>
<organism evidence="2 3">
    <name type="scientific">Scleropages formosus</name>
    <name type="common">Asian bonytongue</name>
    <name type="synonym">Osteoglossum formosum</name>
    <dbReference type="NCBI Taxonomy" id="113540"/>
    <lineage>
        <taxon>Eukaryota</taxon>
        <taxon>Metazoa</taxon>
        <taxon>Chordata</taxon>
        <taxon>Craniata</taxon>
        <taxon>Vertebrata</taxon>
        <taxon>Euteleostomi</taxon>
        <taxon>Actinopterygii</taxon>
        <taxon>Neopterygii</taxon>
        <taxon>Teleostei</taxon>
        <taxon>Osteoglossocephala</taxon>
        <taxon>Osteoglossomorpha</taxon>
        <taxon>Osteoglossiformes</taxon>
        <taxon>Osteoglossidae</taxon>
        <taxon>Scleropages</taxon>
    </lineage>
</organism>
<sequence>MERSACGSSAVFRRGGLRYVEVLLQGGAPWGFTLKGGLEHGEPLIISKKKILYGDSPCSHHATGHRVPLSVQVEEGGKASLLEHPLEPGDQVVNINEVELSGFRQEAISLVKGSYKTLRLTVT</sequence>
<dbReference type="Gene3D" id="2.30.42.10">
    <property type="match status" value="1"/>
</dbReference>
<feature type="non-terminal residue" evidence="2">
    <location>
        <position position="123"/>
    </location>
</feature>
<dbReference type="GO" id="GO:0007015">
    <property type="term" value="P:actin filament organization"/>
    <property type="evidence" value="ECO:0007669"/>
    <property type="project" value="TreeGrafter"/>
</dbReference>
<dbReference type="PROSITE" id="PS50106">
    <property type="entry name" value="PDZ"/>
    <property type="match status" value="1"/>
</dbReference>
<dbReference type="EMBL" id="JARO02001694">
    <property type="protein sequence ID" value="KPP74688.1"/>
    <property type="molecule type" value="Genomic_DNA"/>
</dbReference>
<dbReference type="InterPro" id="IPR027685">
    <property type="entry name" value="Shroom_fam"/>
</dbReference>
<dbReference type="InterPro" id="IPR001478">
    <property type="entry name" value="PDZ"/>
</dbReference>
<dbReference type="GO" id="GO:0051015">
    <property type="term" value="F:actin filament binding"/>
    <property type="evidence" value="ECO:0007669"/>
    <property type="project" value="InterPro"/>
</dbReference>
<dbReference type="PANTHER" id="PTHR15012">
    <property type="entry name" value="APICAL PROTEIN/SHROOM-RELATED"/>
    <property type="match status" value="1"/>
</dbReference>
<dbReference type="InterPro" id="IPR036034">
    <property type="entry name" value="PDZ_sf"/>
</dbReference>
<dbReference type="GO" id="GO:0016324">
    <property type="term" value="C:apical plasma membrane"/>
    <property type="evidence" value="ECO:0007669"/>
    <property type="project" value="TreeGrafter"/>
</dbReference>
<evidence type="ECO:0000313" key="2">
    <source>
        <dbReference type="EMBL" id="KPP74688.1"/>
    </source>
</evidence>
<evidence type="ECO:0000259" key="1">
    <source>
        <dbReference type="PROSITE" id="PS50106"/>
    </source>
</evidence>
<gene>
    <name evidence="2" type="ORF">Z043_106136</name>
</gene>
<dbReference type="GO" id="GO:0043296">
    <property type="term" value="C:apical junction complex"/>
    <property type="evidence" value="ECO:0007669"/>
    <property type="project" value="TreeGrafter"/>
</dbReference>
<comment type="caution">
    <text evidence="2">The sequence shown here is derived from an EMBL/GenBank/DDBJ whole genome shotgun (WGS) entry which is preliminary data.</text>
</comment>
<dbReference type="AlphaFoldDB" id="A0A0P7V138"/>
<feature type="domain" description="PDZ" evidence="1">
    <location>
        <begin position="19"/>
        <end position="123"/>
    </location>
</feature>
<evidence type="ECO:0000313" key="3">
    <source>
        <dbReference type="Proteomes" id="UP000034805"/>
    </source>
</evidence>
<name>A0A0P7V138_SCLFO</name>
<proteinExistence type="predicted"/>
<accession>A0A0P7V138</accession>
<reference evidence="2 3" key="1">
    <citation type="submission" date="2015-08" db="EMBL/GenBank/DDBJ databases">
        <title>The genome of the Asian arowana (Scleropages formosus).</title>
        <authorList>
            <person name="Tan M.H."/>
            <person name="Gan H.M."/>
            <person name="Croft L.J."/>
            <person name="Austin C.M."/>
        </authorList>
    </citation>
    <scope>NUCLEOTIDE SEQUENCE [LARGE SCALE GENOMIC DNA]</scope>
    <source>
        <strain evidence="2">Aro1</strain>
    </source>
</reference>